<name>A0AAE0JH75_9PEZI</name>
<gene>
    <name evidence="2" type="ORF">B0H65DRAFT_460897</name>
</gene>
<keyword evidence="3" id="KW-1185">Reference proteome</keyword>
<evidence type="ECO:0000313" key="2">
    <source>
        <dbReference type="EMBL" id="KAK3347591.1"/>
    </source>
</evidence>
<comment type="caution">
    <text evidence="2">The sequence shown here is derived from an EMBL/GenBank/DDBJ whole genome shotgun (WGS) entry which is preliminary data.</text>
</comment>
<proteinExistence type="predicted"/>
<feature type="compositionally biased region" description="Basic residues" evidence="1">
    <location>
        <begin position="25"/>
        <end position="38"/>
    </location>
</feature>
<sequence>MSSSISRVIFNNKCPACKKLYTRHHRSCGTQSHRRNRNNKVADGLQSDDLSTPSGSSPRFDGTHEADYQPHGGSDSVLVGERGDNIRPPAGKLIEIRSSSSPGTHGGTAACQTVARAASIPYDKGGPLSRVPSDGLGLGLLDWRFIVTILPADQPSYVSPLRHASDYLPRNRTCVWNRHRLSQHLLEASHDASLLLSDKQKAAELANKLVDRNDYQLQAKVTYRCSVLLRLKGDIKGSEGIIRSFFSMASSVIDTVAEEDLARLYLSQANNYAYHLMFENAHEEMRRVRSWVRHEESSLLWEHILCVGRVMRGDGDFVGSRAVGEEARCCPRGHGWCDERGAAGGFPVAAGD</sequence>
<feature type="region of interest" description="Disordered" evidence="1">
    <location>
        <begin position="25"/>
        <end position="84"/>
    </location>
</feature>
<dbReference type="AlphaFoldDB" id="A0AAE0JH75"/>
<dbReference type="EMBL" id="JAUEPP010000003">
    <property type="protein sequence ID" value="KAK3347591.1"/>
    <property type="molecule type" value="Genomic_DNA"/>
</dbReference>
<evidence type="ECO:0000313" key="3">
    <source>
        <dbReference type="Proteomes" id="UP001278500"/>
    </source>
</evidence>
<dbReference type="GeneID" id="87863721"/>
<dbReference type="Proteomes" id="UP001278500">
    <property type="component" value="Unassembled WGS sequence"/>
</dbReference>
<feature type="compositionally biased region" description="Polar residues" evidence="1">
    <location>
        <begin position="48"/>
        <end position="57"/>
    </location>
</feature>
<dbReference type="RefSeq" id="XP_062682673.1">
    <property type="nucleotide sequence ID" value="XM_062826567.1"/>
</dbReference>
<protein>
    <submittedName>
        <fullName evidence="2">Uncharacterized protein</fullName>
    </submittedName>
</protein>
<evidence type="ECO:0000256" key="1">
    <source>
        <dbReference type="SAM" id="MobiDB-lite"/>
    </source>
</evidence>
<accession>A0AAE0JH75</accession>
<reference evidence="2" key="2">
    <citation type="submission" date="2023-06" db="EMBL/GenBank/DDBJ databases">
        <authorList>
            <consortium name="Lawrence Berkeley National Laboratory"/>
            <person name="Haridas S."/>
            <person name="Hensen N."/>
            <person name="Bonometti L."/>
            <person name="Westerberg I."/>
            <person name="Brannstrom I.O."/>
            <person name="Guillou S."/>
            <person name="Cros-Aarteil S."/>
            <person name="Calhoun S."/>
            <person name="Kuo A."/>
            <person name="Mondo S."/>
            <person name="Pangilinan J."/>
            <person name="Riley R."/>
            <person name="Labutti K."/>
            <person name="Andreopoulos B."/>
            <person name="Lipzen A."/>
            <person name="Chen C."/>
            <person name="Yanf M."/>
            <person name="Daum C."/>
            <person name="Ng V."/>
            <person name="Clum A."/>
            <person name="Steindorff A."/>
            <person name="Ohm R."/>
            <person name="Martin F."/>
            <person name="Silar P."/>
            <person name="Natvig D."/>
            <person name="Lalanne C."/>
            <person name="Gautier V."/>
            <person name="Ament-Velasquez S.L."/>
            <person name="Kruys A."/>
            <person name="Hutchinson M.I."/>
            <person name="Powell A.J."/>
            <person name="Barry K."/>
            <person name="Miller A.N."/>
            <person name="Grigoriev I.V."/>
            <person name="Debuchy R."/>
            <person name="Gladieux P."/>
            <person name="Thoren M.H."/>
            <person name="Johannesson H."/>
        </authorList>
    </citation>
    <scope>NUCLEOTIDE SEQUENCE</scope>
    <source>
        <strain evidence="2">CBS 560.94</strain>
    </source>
</reference>
<organism evidence="2 3">
    <name type="scientific">Neurospora tetraspora</name>
    <dbReference type="NCBI Taxonomy" id="94610"/>
    <lineage>
        <taxon>Eukaryota</taxon>
        <taxon>Fungi</taxon>
        <taxon>Dikarya</taxon>
        <taxon>Ascomycota</taxon>
        <taxon>Pezizomycotina</taxon>
        <taxon>Sordariomycetes</taxon>
        <taxon>Sordariomycetidae</taxon>
        <taxon>Sordariales</taxon>
        <taxon>Sordariaceae</taxon>
        <taxon>Neurospora</taxon>
    </lineage>
</organism>
<reference evidence="2" key="1">
    <citation type="journal article" date="2023" name="Mol. Phylogenet. Evol.">
        <title>Genome-scale phylogeny and comparative genomics of the fungal order Sordariales.</title>
        <authorList>
            <person name="Hensen N."/>
            <person name="Bonometti L."/>
            <person name="Westerberg I."/>
            <person name="Brannstrom I.O."/>
            <person name="Guillou S."/>
            <person name="Cros-Aarteil S."/>
            <person name="Calhoun S."/>
            <person name="Haridas S."/>
            <person name="Kuo A."/>
            <person name="Mondo S."/>
            <person name="Pangilinan J."/>
            <person name="Riley R."/>
            <person name="LaButti K."/>
            <person name="Andreopoulos B."/>
            <person name="Lipzen A."/>
            <person name="Chen C."/>
            <person name="Yan M."/>
            <person name="Daum C."/>
            <person name="Ng V."/>
            <person name="Clum A."/>
            <person name="Steindorff A."/>
            <person name="Ohm R.A."/>
            <person name="Martin F."/>
            <person name="Silar P."/>
            <person name="Natvig D.O."/>
            <person name="Lalanne C."/>
            <person name="Gautier V."/>
            <person name="Ament-Velasquez S.L."/>
            <person name="Kruys A."/>
            <person name="Hutchinson M.I."/>
            <person name="Powell A.J."/>
            <person name="Barry K."/>
            <person name="Miller A.N."/>
            <person name="Grigoriev I.V."/>
            <person name="Debuchy R."/>
            <person name="Gladieux P."/>
            <person name="Hiltunen Thoren M."/>
            <person name="Johannesson H."/>
        </authorList>
    </citation>
    <scope>NUCLEOTIDE SEQUENCE</scope>
    <source>
        <strain evidence="2">CBS 560.94</strain>
    </source>
</reference>